<evidence type="ECO:0000313" key="2">
    <source>
        <dbReference type="EMBL" id="MBF0753072.1"/>
    </source>
</evidence>
<dbReference type="Proteomes" id="UP000647980">
    <property type="component" value="Unassembled WGS sequence"/>
</dbReference>
<protein>
    <submittedName>
        <fullName evidence="2">GNAT family N-acetyltransferase</fullName>
    </submittedName>
</protein>
<dbReference type="Gene3D" id="3.40.630.30">
    <property type="match status" value="1"/>
</dbReference>
<dbReference type="SUPFAM" id="SSF55729">
    <property type="entry name" value="Acyl-CoA N-acyltransferases (Nat)"/>
    <property type="match status" value="1"/>
</dbReference>
<gene>
    <name evidence="2" type="ORF">IR135_02215</name>
</gene>
<organism evidence="2 3">
    <name type="scientific">Jeotgalicoccus nanhaiensis</name>
    <dbReference type="NCBI Taxonomy" id="568603"/>
    <lineage>
        <taxon>Bacteria</taxon>
        <taxon>Bacillati</taxon>
        <taxon>Bacillota</taxon>
        <taxon>Bacilli</taxon>
        <taxon>Bacillales</taxon>
        <taxon>Staphylococcaceae</taxon>
        <taxon>Jeotgalicoccus</taxon>
    </lineage>
</organism>
<evidence type="ECO:0000313" key="3">
    <source>
        <dbReference type="Proteomes" id="UP000647980"/>
    </source>
</evidence>
<dbReference type="Pfam" id="PF00583">
    <property type="entry name" value="Acetyltransf_1"/>
    <property type="match status" value="1"/>
</dbReference>
<dbReference type="RefSeq" id="WP_135096301.1">
    <property type="nucleotide sequence ID" value="NZ_JADGLW010000001.1"/>
</dbReference>
<evidence type="ECO:0000259" key="1">
    <source>
        <dbReference type="PROSITE" id="PS51186"/>
    </source>
</evidence>
<keyword evidence="3" id="KW-1185">Reference proteome</keyword>
<feature type="domain" description="N-acetyltransferase" evidence="1">
    <location>
        <begin position="1"/>
        <end position="155"/>
    </location>
</feature>
<dbReference type="InterPro" id="IPR016181">
    <property type="entry name" value="Acyl_CoA_acyltransferase"/>
</dbReference>
<dbReference type="InterPro" id="IPR000182">
    <property type="entry name" value="GNAT_dom"/>
</dbReference>
<name>A0ABR9XW11_9STAP</name>
<proteinExistence type="predicted"/>
<reference evidence="2 3" key="1">
    <citation type="submission" date="2020-10" db="EMBL/GenBank/DDBJ databases">
        <title>Mouse Oral microbiota.</title>
        <authorList>
            <person name="Joseph S."/>
            <person name="Aduse-Opoku J."/>
        </authorList>
    </citation>
    <scope>NUCLEOTIDE SEQUENCE [LARGE SCALE GENOMIC DNA]</scope>
    <source>
        <strain evidence="2 3">19428wE5_W307</strain>
    </source>
</reference>
<sequence>MELYRYHPKFDEFIQNYYLPDEQLHYSATPKKSIEVSKEDKDRHPVLGIDNNELVVFFILHENDGVRPYSGRENAVLLRSFSTNYKHQGQGYAKQSLQQLPDFMRVHLPHIDTIVLAVNVNNTAAQSLYKKSGYIDEGVRVEGAKGELIVMNYYL</sequence>
<dbReference type="PROSITE" id="PS51186">
    <property type="entry name" value="GNAT"/>
    <property type="match status" value="1"/>
</dbReference>
<accession>A0ABR9XW11</accession>
<dbReference type="EMBL" id="JADGLW010000001">
    <property type="protein sequence ID" value="MBF0753072.1"/>
    <property type="molecule type" value="Genomic_DNA"/>
</dbReference>
<comment type="caution">
    <text evidence="2">The sequence shown here is derived from an EMBL/GenBank/DDBJ whole genome shotgun (WGS) entry which is preliminary data.</text>
</comment>